<sequence length="231" mass="25654">MRKPKAGNPTPELEFCRAEEAEKGLVSIILNNPDQALLKITEAAFSVADIFDIRLRNIAEVTLQQAAQGKATDIRVIYELARKDSHLEFYELSELYTACPILSLAQEFIELTRTAAKRRTMQIVLHNAQTEVRGGDLNEFLTGLVAVSEGVQNEIAPPKVLDTRAQLMEATNRYETGDDGSTRIKTGFPEIDNITPMRESDMIVVGGETKSGKTTWVLNVIANMIKNDETD</sequence>
<keyword evidence="1" id="KW-0547">Nucleotide-binding</keyword>
<keyword evidence="1" id="KW-0067">ATP-binding</keyword>
<keyword evidence="1" id="KW-0347">Helicase</keyword>
<protein>
    <submittedName>
        <fullName evidence="1">DnaB, replicative DNA helicase</fullName>
    </submittedName>
</protein>
<gene>
    <name evidence="1" type="ORF">UFOVP742_34</name>
</gene>
<accession>A0A6J7X369</accession>
<dbReference type="InterPro" id="IPR016136">
    <property type="entry name" value="DNA_helicase_N/primase_C"/>
</dbReference>
<organism evidence="1">
    <name type="scientific">uncultured Caudovirales phage</name>
    <dbReference type="NCBI Taxonomy" id="2100421"/>
    <lineage>
        <taxon>Viruses</taxon>
        <taxon>Duplodnaviria</taxon>
        <taxon>Heunggongvirae</taxon>
        <taxon>Uroviricota</taxon>
        <taxon>Caudoviricetes</taxon>
        <taxon>Peduoviridae</taxon>
        <taxon>Maltschvirus</taxon>
        <taxon>Maltschvirus maltsch</taxon>
    </lineage>
</organism>
<dbReference type="EMBL" id="LR798339">
    <property type="protein sequence ID" value="CAB5224905.1"/>
    <property type="molecule type" value="Genomic_DNA"/>
</dbReference>
<proteinExistence type="predicted"/>
<name>A0A6J7X369_9CAUD</name>
<dbReference type="Gene3D" id="3.40.50.300">
    <property type="entry name" value="P-loop containing nucleotide triphosphate hydrolases"/>
    <property type="match status" value="1"/>
</dbReference>
<dbReference type="SUPFAM" id="SSF52540">
    <property type="entry name" value="P-loop containing nucleoside triphosphate hydrolases"/>
    <property type="match status" value="1"/>
</dbReference>
<dbReference type="GO" id="GO:0004386">
    <property type="term" value="F:helicase activity"/>
    <property type="evidence" value="ECO:0007669"/>
    <property type="project" value="UniProtKB-KW"/>
</dbReference>
<evidence type="ECO:0000313" key="1">
    <source>
        <dbReference type="EMBL" id="CAB5224905.1"/>
    </source>
</evidence>
<reference evidence="1" key="1">
    <citation type="submission" date="2020-05" db="EMBL/GenBank/DDBJ databases">
        <authorList>
            <person name="Chiriac C."/>
            <person name="Salcher M."/>
            <person name="Ghai R."/>
            <person name="Kavagutti S V."/>
        </authorList>
    </citation>
    <scope>NUCLEOTIDE SEQUENCE</scope>
</reference>
<keyword evidence="1" id="KW-0378">Hydrolase</keyword>
<dbReference type="Gene3D" id="1.10.860.10">
    <property type="entry name" value="DNAb Helicase, Chain A"/>
    <property type="match status" value="1"/>
</dbReference>
<dbReference type="InterPro" id="IPR027417">
    <property type="entry name" value="P-loop_NTPase"/>
</dbReference>